<name>A0A1G7XMA5_9VIBR</name>
<reference evidence="1 2" key="1">
    <citation type="submission" date="2016-10" db="EMBL/GenBank/DDBJ databases">
        <authorList>
            <person name="de Groot N.N."/>
        </authorList>
    </citation>
    <scope>NUCLEOTIDE SEQUENCE [LARGE SCALE GENOMIC DNA]</scope>
    <source>
        <strain evidence="1 2">CGMCC 1.10228</strain>
    </source>
</reference>
<evidence type="ECO:0000313" key="2">
    <source>
        <dbReference type="Proteomes" id="UP000198854"/>
    </source>
</evidence>
<organism evidence="1 2">
    <name type="scientific">Vibrio xiamenensis</name>
    <dbReference type="NCBI Taxonomy" id="861298"/>
    <lineage>
        <taxon>Bacteria</taxon>
        <taxon>Pseudomonadati</taxon>
        <taxon>Pseudomonadota</taxon>
        <taxon>Gammaproteobacteria</taxon>
        <taxon>Vibrionales</taxon>
        <taxon>Vibrionaceae</taxon>
        <taxon>Vibrio</taxon>
    </lineage>
</organism>
<proteinExistence type="predicted"/>
<protein>
    <submittedName>
        <fullName evidence="1">Uncharacterized protein</fullName>
    </submittedName>
</protein>
<gene>
    <name evidence="1" type="ORF">SAMN04488136_103262</name>
</gene>
<dbReference type="EMBL" id="FNDD01000003">
    <property type="protein sequence ID" value="SDG85325.1"/>
    <property type="molecule type" value="Genomic_DNA"/>
</dbReference>
<dbReference type="Proteomes" id="UP000198854">
    <property type="component" value="Unassembled WGS sequence"/>
</dbReference>
<sequence length="46" mass="5306">MSFEVVLVGSSSLMRLTRVYFFSICDSAPVPDWSTFELSFIGRQLW</sequence>
<dbReference type="STRING" id="861298.SAMN04488136_103262"/>
<keyword evidence="2" id="KW-1185">Reference proteome</keyword>
<accession>A0A1G7XMA5</accession>
<evidence type="ECO:0000313" key="1">
    <source>
        <dbReference type="EMBL" id="SDG85325.1"/>
    </source>
</evidence>
<dbReference type="AlphaFoldDB" id="A0A1G7XMA5"/>